<reference evidence="1" key="1">
    <citation type="submission" date="2021-01" db="EMBL/GenBank/DDBJ databases">
        <title>Phytophthora aleatoria, a newly-described species from Pinus radiata is distinct from Phytophthora cactorum isolates based on comparative genomics.</title>
        <authorList>
            <person name="Mcdougal R."/>
            <person name="Panda P."/>
            <person name="Williams N."/>
            <person name="Studholme D.J."/>
        </authorList>
    </citation>
    <scope>NUCLEOTIDE SEQUENCE</scope>
    <source>
        <strain evidence="1">NZFS 3830</strain>
    </source>
</reference>
<dbReference type="EMBL" id="JAENGZ010000155">
    <property type="protein sequence ID" value="KAG6967060.1"/>
    <property type="molecule type" value="Genomic_DNA"/>
</dbReference>
<dbReference type="AlphaFoldDB" id="A0A8T1UT48"/>
<gene>
    <name evidence="1" type="ORF">JG687_00004480</name>
</gene>
<evidence type="ECO:0000313" key="2">
    <source>
        <dbReference type="Proteomes" id="UP000688947"/>
    </source>
</evidence>
<dbReference type="Proteomes" id="UP000688947">
    <property type="component" value="Unassembled WGS sequence"/>
</dbReference>
<name>A0A8T1UT48_9STRA</name>
<comment type="caution">
    <text evidence="1">The sequence shown here is derived from an EMBL/GenBank/DDBJ whole genome shotgun (WGS) entry which is preliminary data.</text>
</comment>
<proteinExistence type="predicted"/>
<sequence>MAPISTTRMAWHFRFCHGPESERDGFATGAGRLPGLYEHAFDVLLFYLGAPWTLWSIWRRPLKYECTVLWATLSTRTLIESTCGPAKTGSEHSCGRKTDL</sequence>
<organism evidence="1 2">
    <name type="scientific">Phytophthora cactorum</name>
    <dbReference type="NCBI Taxonomy" id="29920"/>
    <lineage>
        <taxon>Eukaryota</taxon>
        <taxon>Sar</taxon>
        <taxon>Stramenopiles</taxon>
        <taxon>Oomycota</taxon>
        <taxon>Peronosporomycetes</taxon>
        <taxon>Peronosporales</taxon>
        <taxon>Peronosporaceae</taxon>
        <taxon>Phytophthora</taxon>
    </lineage>
</organism>
<accession>A0A8T1UT48</accession>
<protein>
    <submittedName>
        <fullName evidence="1">Uncharacterized protein</fullName>
    </submittedName>
</protein>
<evidence type="ECO:0000313" key="1">
    <source>
        <dbReference type="EMBL" id="KAG6967060.1"/>
    </source>
</evidence>